<evidence type="ECO:0000256" key="1">
    <source>
        <dbReference type="SAM" id="MobiDB-lite"/>
    </source>
</evidence>
<comment type="caution">
    <text evidence="2">The sequence shown here is derived from an EMBL/GenBank/DDBJ whole genome shotgun (WGS) entry which is preliminary data.</text>
</comment>
<gene>
    <name evidence="2" type="ORF">RRG08_009019</name>
</gene>
<accession>A0AAE1DZ45</accession>
<dbReference type="Proteomes" id="UP001283361">
    <property type="component" value="Unassembled WGS sequence"/>
</dbReference>
<organism evidence="2 3">
    <name type="scientific">Elysia crispata</name>
    <name type="common">lettuce slug</name>
    <dbReference type="NCBI Taxonomy" id="231223"/>
    <lineage>
        <taxon>Eukaryota</taxon>
        <taxon>Metazoa</taxon>
        <taxon>Spiralia</taxon>
        <taxon>Lophotrochozoa</taxon>
        <taxon>Mollusca</taxon>
        <taxon>Gastropoda</taxon>
        <taxon>Heterobranchia</taxon>
        <taxon>Euthyneura</taxon>
        <taxon>Panpulmonata</taxon>
        <taxon>Sacoglossa</taxon>
        <taxon>Placobranchoidea</taxon>
        <taxon>Plakobranchidae</taxon>
        <taxon>Elysia</taxon>
    </lineage>
</organism>
<reference evidence="2" key="1">
    <citation type="journal article" date="2023" name="G3 (Bethesda)">
        <title>A reference genome for the long-term kleptoplast-retaining sea slug Elysia crispata morphotype clarki.</title>
        <authorList>
            <person name="Eastman K.E."/>
            <person name="Pendleton A.L."/>
            <person name="Shaikh M.A."/>
            <person name="Suttiyut T."/>
            <person name="Ogas R."/>
            <person name="Tomko P."/>
            <person name="Gavelis G."/>
            <person name="Widhalm J.R."/>
            <person name="Wisecaver J.H."/>
        </authorList>
    </citation>
    <scope>NUCLEOTIDE SEQUENCE</scope>
    <source>
        <strain evidence="2">ECLA1</strain>
    </source>
</reference>
<proteinExistence type="predicted"/>
<dbReference type="AlphaFoldDB" id="A0AAE1DZ45"/>
<keyword evidence="3" id="KW-1185">Reference proteome</keyword>
<name>A0AAE1DZ45_9GAST</name>
<protein>
    <submittedName>
        <fullName evidence="2">Uncharacterized protein</fullName>
    </submittedName>
</protein>
<evidence type="ECO:0000313" key="2">
    <source>
        <dbReference type="EMBL" id="KAK3788087.1"/>
    </source>
</evidence>
<feature type="region of interest" description="Disordered" evidence="1">
    <location>
        <begin position="383"/>
        <end position="404"/>
    </location>
</feature>
<evidence type="ECO:0000313" key="3">
    <source>
        <dbReference type="Proteomes" id="UP001283361"/>
    </source>
</evidence>
<dbReference type="EMBL" id="JAWDGP010001800">
    <property type="protein sequence ID" value="KAK3788087.1"/>
    <property type="molecule type" value="Genomic_DNA"/>
</dbReference>
<sequence>MRCRCGKYHSTVKIRSRCVERWENREVYHVATPVRSRCVEKWENREVYHVATPVRSRCVERWENKEVYHVATPVRSRCVERWEIREVCHVATSVRSRCVERWENREVCHVATQVRSRCIERWENREVCHVATQVRSRCIERWENKEVCHVATPVRSRCVERWENREVCHVATPVRSRCIERWENREVCHVATPVRSRCIERWENKEVYHVATQLLIMSEPPTKINEPFAFGSDDEDFSLMNKEWSKVDGGLKNAGIREAMESSQNHILQDGFNSAFQNALQMAMSAGKLQGSISAILSYQPPAVKSHAGEHQENNLQMSAQTQLHELLAKSTSLLTGIPEILEQSGHSGVFYGQSQITKTATTYLGAAATDSVPLSTQTVTPCSELNDGQRDKPGKGNQPAGASKSCEAVCSNKLHFWNQLESFKEQARPLGIFTGGD</sequence>